<evidence type="ECO:0000256" key="3">
    <source>
        <dbReference type="ARBA" id="ARBA00022448"/>
    </source>
</evidence>
<dbReference type="InterPro" id="IPR001469">
    <property type="entry name" value="ATP_synth_F1_dsu/esu"/>
</dbReference>
<dbReference type="HOGENOM" id="CLU_084338_1_0_9"/>
<dbReference type="SUPFAM" id="SSF51344">
    <property type="entry name" value="Epsilon subunit of F1F0-ATP synthase N-terminal domain"/>
    <property type="match status" value="1"/>
</dbReference>
<dbReference type="Gene3D" id="2.60.15.10">
    <property type="entry name" value="F0F1 ATP synthase delta/epsilon subunit, N-terminal"/>
    <property type="match status" value="1"/>
</dbReference>
<dbReference type="Pfam" id="PF02823">
    <property type="entry name" value="ATP-synt_DE_N"/>
    <property type="match status" value="1"/>
</dbReference>
<comment type="similarity">
    <text evidence="2 8 9">Belongs to the ATPase epsilon chain family.</text>
</comment>
<dbReference type="PATRIC" id="fig|883113.3.peg.1434"/>
<evidence type="ECO:0000313" key="12">
    <source>
        <dbReference type="Proteomes" id="UP000006190"/>
    </source>
</evidence>
<keyword evidence="12" id="KW-1185">Reference proteome</keyword>
<evidence type="ECO:0000256" key="8">
    <source>
        <dbReference type="HAMAP-Rule" id="MF_00530"/>
    </source>
</evidence>
<dbReference type="GO" id="GO:0005524">
    <property type="term" value="F:ATP binding"/>
    <property type="evidence" value="ECO:0007669"/>
    <property type="project" value="UniProtKB-UniRule"/>
</dbReference>
<reference evidence="11 12" key="1">
    <citation type="submission" date="2012-01" db="EMBL/GenBank/DDBJ databases">
        <title>The Genome Sequence of Facklamia languida CCUG 37842.</title>
        <authorList>
            <consortium name="The Broad Institute Genome Sequencing Platform"/>
            <person name="Earl A."/>
            <person name="Ward D."/>
            <person name="Feldgarden M."/>
            <person name="Gevers D."/>
            <person name="Huys G."/>
            <person name="Young S.K."/>
            <person name="Zeng Q."/>
            <person name="Gargeya S."/>
            <person name="Fitzgerald M."/>
            <person name="Haas B."/>
            <person name="Abouelleil A."/>
            <person name="Alvarado L."/>
            <person name="Arachchi H.M."/>
            <person name="Berlin A."/>
            <person name="Chapman S.B."/>
            <person name="Gearin G."/>
            <person name="Goldberg J."/>
            <person name="Griggs A."/>
            <person name="Gujja S."/>
            <person name="Hansen M."/>
            <person name="Heiman D."/>
            <person name="Howarth C."/>
            <person name="Larimer J."/>
            <person name="Lui A."/>
            <person name="MacDonald P.J.P."/>
            <person name="McCowen C."/>
            <person name="Montmayeur A."/>
            <person name="Murphy C."/>
            <person name="Neiman D."/>
            <person name="Pearson M."/>
            <person name="Priest M."/>
            <person name="Roberts A."/>
            <person name="Saif S."/>
            <person name="Shea T."/>
            <person name="Sisk P."/>
            <person name="Stolte C."/>
            <person name="Sykes S."/>
            <person name="Wortman J."/>
            <person name="Nusbaum C."/>
            <person name="Birren B."/>
        </authorList>
    </citation>
    <scope>NUCLEOTIDE SEQUENCE [LARGE SCALE GENOMIC DNA]</scope>
    <source>
        <strain evidence="11 12">CCUG 37842</strain>
    </source>
</reference>
<dbReference type="GO" id="GO:0005886">
    <property type="term" value="C:plasma membrane"/>
    <property type="evidence" value="ECO:0007669"/>
    <property type="project" value="UniProtKB-SubCell"/>
</dbReference>
<keyword evidence="8" id="KW-1003">Cell membrane</keyword>
<dbReference type="CDD" id="cd12152">
    <property type="entry name" value="F1-ATPase_delta"/>
    <property type="match status" value="1"/>
</dbReference>
<dbReference type="HAMAP" id="MF_00530">
    <property type="entry name" value="ATP_synth_epsil_bac"/>
    <property type="match status" value="1"/>
</dbReference>
<comment type="subunit">
    <text evidence="8 9">F-type ATPases have 2 components, CF(1) - the catalytic core - and CF(0) - the membrane proton channel. CF(1) has five subunits: alpha(3), beta(3), gamma(1), delta(1), epsilon(1). CF(0) has three main subunits: a, b and c.</text>
</comment>
<dbReference type="OrthoDB" id="9804110at2"/>
<dbReference type="NCBIfam" id="TIGR01216">
    <property type="entry name" value="ATP_synt_epsi"/>
    <property type="match status" value="1"/>
</dbReference>
<comment type="subcellular location">
    <subcellularLocation>
        <location evidence="8">Cell membrane</location>
        <topology evidence="8">Peripheral membrane protein</topology>
    </subcellularLocation>
    <subcellularLocation>
        <location evidence="1">Endomembrane system</location>
        <topology evidence="1">Peripheral membrane protein</topology>
    </subcellularLocation>
</comment>
<dbReference type="GO" id="GO:0046933">
    <property type="term" value="F:proton-transporting ATP synthase activity, rotational mechanism"/>
    <property type="evidence" value="ECO:0007669"/>
    <property type="project" value="UniProtKB-UniRule"/>
</dbReference>
<comment type="caution">
    <text evidence="11">The sequence shown here is derived from an EMBL/GenBank/DDBJ whole genome shotgun (WGS) entry which is preliminary data.</text>
</comment>
<keyword evidence="6 8" id="KW-0139">CF(1)</keyword>
<evidence type="ECO:0000256" key="5">
    <source>
        <dbReference type="ARBA" id="ARBA00023136"/>
    </source>
</evidence>
<dbReference type="InterPro" id="IPR036771">
    <property type="entry name" value="ATPsynth_dsu/esu_N"/>
</dbReference>
<keyword evidence="4 8" id="KW-0406">Ion transport</keyword>
<comment type="function">
    <text evidence="8">Produces ATP from ADP in the presence of a proton gradient across the membrane.</text>
</comment>
<keyword evidence="8" id="KW-0375">Hydrogen ion transport</keyword>
<evidence type="ECO:0000313" key="11">
    <source>
        <dbReference type="EMBL" id="EHR36175.1"/>
    </source>
</evidence>
<dbReference type="PANTHER" id="PTHR13822:SF10">
    <property type="entry name" value="ATP SYNTHASE EPSILON CHAIN, CHLOROPLASTIC"/>
    <property type="match status" value="1"/>
</dbReference>
<dbReference type="eggNOG" id="COG0355">
    <property type="taxonomic scope" value="Bacteria"/>
</dbReference>
<dbReference type="EMBL" id="AGEG01000016">
    <property type="protein sequence ID" value="EHR36175.1"/>
    <property type="molecule type" value="Genomic_DNA"/>
</dbReference>
<evidence type="ECO:0000256" key="7">
    <source>
        <dbReference type="ARBA" id="ARBA00023310"/>
    </source>
</evidence>
<gene>
    <name evidence="8" type="primary">atpC</name>
    <name evidence="11" type="ORF">HMPREF9708_01436</name>
</gene>
<evidence type="ECO:0000256" key="1">
    <source>
        <dbReference type="ARBA" id="ARBA00004184"/>
    </source>
</evidence>
<protein>
    <recommendedName>
        <fullName evidence="8">ATP synthase epsilon chain</fullName>
    </recommendedName>
    <alternativeName>
        <fullName evidence="8">ATP synthase F1 sector epsilon subunit</fullName>
    </alternativeName>
    <alternativeName>
        <fullName evidence="8">F-ATPase epsilon subunit</fullName>
    </alternativeName>
</protein>
<dbReference type="Proteomes" id="UP000006190">
    <property type="component" value="Unassembled WGS sequence"/>
</dbReference>
<evidence type="ECO:0000256" key="9">
    <source>
        <dbReference type="RuleBase" id="RU003656"/>
    </source>
</evidence>
<dbReference type="STRING" id="883113.HMPREF9708_01436"/>
<proteinExistence type="inferred from homology"/>
<evidence type="ECO:0000256" key="4">
    <source>
        <dbReference type="ARBA" id="ARBA00023065"/>
    </source>
</evidence>
<keyword evidence="7 8" id="KW-0066">ATP synthesis</keyword>
<dbReference type="GO" id="GO:0012505">
    <property type="term" value="C:endomembrane system"/>
    <property type="evidence" value="ECO:0007669"/>
    <property type="project" value="UniProtKB-SubCell"/>
</dbReference>
<keyword evidence="3 8" id="KW-0813">Transport</keyword>
<name>H3NKP7_9LACT</name>
<dbReference type="AlphaFoldDB" id="H3NKP7"/>
<dbReference type="RefSeq" id="WP_006309648.1">
    <property type="nucleotide sequence ID" value="NZ_JH601133.1"/>
</dbReference>
<organism evidence="11 12">
    <name type="scientific">Facklamia languida CCUG 37842</name>
    <dbReference type="NCBI Taxonomy" id="883113"/>
    <lineage>
        <taxon>Bacteria</taxon>
        <taxon>Bacillati</taxon>
        <taxon>Bacillota</taxon>
        <taxon>Bacilli</taxon>
        <taxon>Lactobacillales</taxon>
        <taxon>Aerococcaceae</taxon>
        <taxon>Facklamia</taxon>
    </lineage>
</organism>
<evidence type="ECO:0000256" key="6">
    <source>
        <dbReference type="ARBA" id="ARBA00023196"/>
    </source>
</evidence>
<sequence length="146" mass="16046">MTTKTKLIDVQIVSPNGLVYANTATKCQVQSVRGGLTILPDHIAMMTALDISPVIVTTGDPQAPEDYIAINGGLLEVRDNELTIIANMAIRASDINDAAIQMEKTMAEDAMNQAKIDHDIRAYQMAELDLKKALNQLDVIKHHRHQ</sequence>
<evidence type="ECO:0000259" key="10">
    <source>
        <dbReference type="Pfam" id="PF02823"/>
    </source>
</evidence>
<accession>H3NKP7</accession>
<feature type="domain" description="ATP synthase F1 complex delta/epsilon subunit N-terminal" evidence="10">
    <location>
        <begin position="9"/>
        <end position="89"/>
    </location>
</feature>
<dbReference type="GO" id="GO:0045259">
    <property type="term" value="C:proton-transporting ATP synthase complex"/>
    <property type="evidence" value="ECO:0007669"/>
    <property type="project" value="UniProtKB-KW"/>
</dbReference>
<dbReference type="PANTHER" id="PTHR13822">
    <property type="entry name" value="ATP SYNTHASE DELTA/EPSILON CHAIN"/>
    <property type="match status" value="1"/>
</dbReference>
<keyword evidence="5 8" id="KW-0472">Membrane</keyword>
<evidence type="ECO:0000256" key="2">
    <source>
        <dbReference type="ARBA" id="ARBA00005712"/>
    </source>
</evidence>
<dbReference type="InterPro" id="IPR020546">
    <property type="entry name" value="ATP_synth_F1_dsu/esu_N"/>
</dbReference>